<dbReference type="OrthoDB" id="5877342at2759"/>
<feature type="transmembrane region" description="Helical" evidence="2">
    <location>
        <begin position="6"/>
        <end position="28"/>
    </location>
</feature>
<feature type="region of interest" description="Disordered" evidence="1">
    <location>
        <begin position="32"/>
        <end position="226"/>
    </location>
</feature>
<feature type="compositionally biased region" description="Basic and acidic residues" evidence="1">
    <location>
        <begin position="81"/>
        <end position="95"/>
    </location>
</feature>
<protein>
    <submittedName>
        <fullName evidence="3">Uncharacterized protein</fullName>
    </submittedName>
</protein>
<dbReference type="OMA" id="IAMIMIM"/>
<feature type="compositionally biased region" description="Basic and acidic residues" evidence="1">
    <location>
        <begin position="217"/>
        <end position="226"/>
    </location>
</feature>
<evidence type="ECO:0000256" key="1">
    <source>
        <dbReference type="SAM" id="MobiDB-lite"/>
    </source>
</evidence>
<reference evidence="3 4" key="1">
    <citation type="submission" date="2018-08" db="EMBL/GenBank/DDBJ databases">
        <authorList>
            <person name="Laetsch R D."/>
            <person name="Stevens L."/>
            <person name="Kumar S."/>
            <person name="Blaxter L. M."/>
        </authorList>
    </citation>
    <scope>NUCLEOTIDE SEQUENCE [LARGE SCALE GENOMIC DNA]</scope>
</reference>
<dbReference type="AlphaFoldDB" id="A0A3P6U2I0"/>
<keyword evidence="2" id="KW-1133">Transmembrane helix</keyword>
<keyword evidence="4" id="KW-1185">Reference proteome</keyword>
<dbReference type="Proteomes" id="UP000277928">
    <property type="component" value="Unassembled WGS sequence"/>
</dbReference>
<evidence type="ECO:0000313" key="3">
    <source>
        <dbReference type="EMBL" id="VDK85360.1"/>
    </source>
</evidence>
<sequence>MQLIVITLIRMTVAVAMIIMIISTVLCVRKKKNPKKNGTNSAQKVFPPNKKTINEGKKDVEKNKLNDKENVLASNQLTDTIDNKKNEKKKEKVDSDDNVPPVQDENLVYEMDRCSDGFPQFPDPDDKETFYPPVPEPTASAKRKREEELERDREEKIKEGFYQSRSDEDDTLEPIKSLKDEETDPADKSSGSKKIKSLKNASQRDAQKLKTHPSSAKKNEKQKPKN</sequence>
<name>A0A3P6U2I0_LITSI</name>
<feature type="compositionally biased region" description="Basic and acidic residues" evidence="1">
    <location>
        <begin position="52"/>
        <end position="70"/>
    </location>
</feature>
<organism evidence="3 4">
    <name type="scientific">Litomosoides sigmodontis</name>
    <name type="common">Filarial nematode worm</name>
    <dbReference type="NCBI Taxonomy" id="42156"/>
    <lineage>
        <taxon>Eukaryota</taxon>
        <taxon>Metazoa</taxon>
        <taxon>Ecdysozoa</taxon>
        <taxon>Nematoda</taxon>
        <taxon>Chromadorea</taxon>
        <taxon>Rhabditida</taxon>
        <taxon>Spirurina</taxon>
        <taxon>Spiruromorpha</taxon>
        <taxon>Filarioidea</taxon>
        <taxon>Onchocercidae</taxon>
        <taxon>Litomosoides</taxon>
    </lineage>
</organism>
<gene>
    <name evidence="3" type="ORF">NLS_LOCUS7090</name>
</gene>
<dbReference type="EMBL" id="UYRX01000688">
    <property type="protein sequence ID" value="VDK85360.1"/>
    <property type="molecule type" value="Genomic_DNA"/>
</dbReference>
<feature type="compositionally biased region" description="Basic and acidic residues" evidence="1">
    <location>
        <begin position="144"/>
        <end position="159"/>
    </location>
</feature>
<keyword evidence="2" id="KW-0812">Transmembrane</keyword>
<proteinExistence type="predicted"/>
<evidence type="ECO:0000313" key="4">
    <source>
        <dbReference type="Proteomes" id="UP000277928"/>
    </source>
</evidence>
<accession>A0A3P6U2I0</accession>
<keyword evidence="2" id="KW-0472">Membrane</keyword>
<evidence type="ECO:0000256" key="2">
    <source>
        <dbReference type="SAM" id="Phobius"/>
    </source>
</evidence>